<dbReference type="Gene3D" id="3.90.79.10">
    <property type="entry name" value="Nucleoside Triphosphate Pyrophosphohydrolase"/>
    <property type="match status" value="1"/>
</dbReference>
<evidence type="ECO:0000256" key="2">
    <source>
        <dbReference type="ARBA" id="ARBA00001946"/>
    </source>
</evidence>
<dbReference type="PANTHER" id="PTHR23114">
    <property type="entry name" value="M7GPPPN-MRNA HYDROLASE"/>
    <property type="match status" value="1"/>
</dbReference>
<dbReference type="InterPro" id="IPR000086">
    <property type="entry name" value="NUDIX_hydrolase_dom"/>
</dbReference>
<dbReference type="GO" id="GO:0005737">
    <property type="term" value="C:cytoplasm"/>
    <property type="evidence" value="ECO:0007669"/>
    <property type="project" value="TreeGrafter"/>
</dbReference>
<dbReference type="PROSITE" id="PS00893">
    <property type="entry name" value="NUDIX_BOX"/>
    <property type="match status" value="1"/>
</dbReference>
<dbReference type="Proteomes" id="UP000744438">
    <property type="component" value="Unassembled WGS sequence"/>
</dbReference>
<accession>A0A937LFQ9</accession>
<proteinExistence type="inferred from homology"/>
<keyword evidence="3 4" id="KW-0378">Hydrolase</keyword>
<comment type="cofactor">
    <cofactor evidence="2">
        <name>Mg(2+)</name>
        <dbReference type="ChEBI" id="CHEBI:18420"/>
    </cofactor>
</comment>
<comment type="similarity">
    <text evidence="4">Belongs to the Nudix hydrolase family.</text>
</comment>
<evidence type="ECO:0000313" key="7">
    <source>
        <dbReference type="Proteomes" id="UP000744438"/>
    </source>
</evidence>
<feature type="domain" description="Nudix hydrolase" evidence="5">
    <location>
        <begin position="8"/>
        <end position="149"/>
    </location>
</feature>
<evidence type="ECO:0000256" key="3">
    <source>
        <dbReference type="ARBA" id="ARBA00022801"/>
    </source>
</evidence>
<dbReference type="EMBL" id="JADHQC010000012">
    <property type="protein sequence ID" value="MBL6811788.1"/>
    <property type="molecule type" value="Genomic_DNA"/>
</dbReference>
<dbReference type="NCBIfam" id="NF001936">
    <property type="entry name" value="PRK00714.1-3"/>
    <property type="match status" value="1"/>
</dbReference>
<dbReference type="PRINTS" id="PR00502">
    <property type="entry name" value="NUDIXFAMILY"/>
</dbReference>
<dbReference type="Pfam" id="PF00293">
    <property type="entry name" value="NUDIX"/>
    <property type="match status" value="1"/>
</dbReference>
<dbReference type="InterPro" id="IPR022927">
    <property type="entry name" value="RppH"/>
</dbReference>
<dbReference type="GO" id="GO:0034353">
    <property type="term" value="F:mRNA 5'-diphosphatase activity"/>
    <property type="evidence" value="ECO:0007669"/>
    <property type="project" value="TreeGrafter"/>
</dbReference>
<dbReference type="GO" id="GO:0006402">
    <property type="term" value="P:mRNA catabolic process"/>
    <property type="evidence" value="ECO:0007669"/>
    <property type="project" value="TreeGrafter"/>
</dbReference>
<dbReference type="NCBIfam" id="NF001938">
    <property type="entry name" value="PRK00714.1-5"/>
    <property type="match status" value="1"/>
</dbReference>
<dbReference type="InterPro" id="IPR020476">
    <property type="entry name" value="Nudix_hydrolase"/>
</dbReference>
<dbReference type="AlphaFoldDB" id="A0A937LFQ9"/>
<dbReference type="PROSITE" id="PS51462">
    <property type="entry name" value="NUDIX"/>
    <property type="match status" value="1"/>
</dbReference>
<organism evidence="6 7">
    <name type="scientific">SAR86 cluster bacterium</name>
    <dbReference type="NCBI Taxonomy" id="2030880"/>
    <lineage>
        <taxon>Bacteria</taxon>
        <taxon>Pseudomonadati</taxon>
        <taxon>Pseudomonadota</taxon>
        <taxon>Gammaproteobacteria</taxon>
        <taxon>SAR86 cluster</taxon>
    </lineage>
</organism>
<dbReference type="SUPFAM" id="SSF55811">
    <property type="entry name" value="Nudix"/>
    <property type="match status" value="1"/>
</dbReference>
<reference evidence="6" key="1">
    <citation type="submission" date="2020-10" db="EMBL/GenBank/DDBJ databases">
        <title>Microbiome of the Black Sea water column analyzed by genome centric metagenomics.</title>
        <authorList>
            <person name="Cabello-Yeves P.J."/>
            <person name="Callieri C."/>
            <person name="Picazo A."/>
            <person name="Mehrshad M."/>
            <person name="Haro-Moreno J.M."/>
            <person name="Roda-Garcia J."/>
            <person name="Dzembekova N."/>
            <person name="Slabakova V."/>
            <person name="Slabakova N."/>
            <person name="Moncheva S."/>
            <person name="Rodriguez-Valera F."/>
        </authorList>
    </citation>
    <scope>NUCLEOTIDE SEQUENCE</scope>
    <source>
        <strain evidence="6">BS307-5m-G49</strain>
    </source>
</reference>
<evidence type="ECO:0000256" key="1">
    <source>
        <dbReference type="ARBA" id="ARBA00001936"/>
    </source>
</evidence>
<dbReference type="CDD" id="cd03671">
    <property type="entry name" value="NUDIX_Ap4A_hydrolase_plant_like"/>
    <property type="match status" value="1"/>
</dbReference>
<dbReference type="InterPro" id="IPR015797">
    <property type="entry name" value="NUDIX_hydrolase-like_dom_sf"/>
</dbReference>
<comment type="caution">
    <text evidence="6">The sequence shown here is derived from an EMBL/GenBank/DDBJ whole genome shotgun (WGS) entry which is preliminary data.</text>
</comment>
<gene>
    <name evidence="6" type="ORF">ISQ63_02760</name>
</gene>
<evidence type="ECO:0000256" key="4">
    <source>
        <dbReference type="RuleBase" id="RU003476"/>
    </source>
</evidence>
<protein>
    <submittedName>
        <fullName evidence="6">RNA pyrophosphohydrolase</fullName>
        <ecNumber evidence="6">3.6.1.-</ecNumber>
    </submittedName>
</protein>
<dbReference type="InterPro" id="IPR020084">
    <property type="entry name" value="NUDIX_hydrolase_CS"/>
</dbReference>
<evidence type="ECO:0000259" key="5">
    <source>
        <dbReference type="PROSITE" id="PS51462"/>
    </source>
</evidence>
<dbReference type="PANTHER" id="PTHR23114:SF17">
    <property type="entry name" value="M7GPPPN-MRNA HYDROLASE"/>
    <property type="match status" value="1"/>
</dbReference>
<dbReference type="EC" id="3.6.1.-" evidence="6"/>
<dbReference type="NCBIfam" id="NF001937">
    <property type="entry name" value="PRK00714.1-4"/>
    <property type="match status" value="1"/>
</dbReference>
<evidence type="ECO:0000313" key="6">
    <source>
        <dbReference type="EMBL" id="MBL6811788.1"/>
    </source>
</evidence>
<sequence>MTLKIKTGYRLNVAIIVLNEDNKVLFCKRRSTENWQFPQGGVNENENIESAMYRELNEEVGLEKDNVEIKALSQNLIYYDIPKNIRTRVLGGKYKGQAQKYFLLKLISGDVDLNIENTPEFDQYSWVPFWYPLNQVVDFKKEAYRSALIEFKNQISK</sequence>
<name>A0A937LFQ9_9GAMM</name>
<comment type="cofactor">
    <cofactor evidence="1">
        <name>Mn(2+)</name>
        <dbReference type="ChEBI" id="CHEBI:29035"/>
    </cofactor>
</comment>